<dbReference type="OrthoDB" id="9776294at2"/>
<evidence type="ECO:0000313" key="3">
    <source>
        <dbReference type="Proteomes" id="UP000251047"/>
    </source>
</evidence>
<reference evidence="2 3" key="1">
    <citation type="journal article" date="2018" name="Syst. Appl. Microbiol.">
        <title>Corynebacterium heidelbergense sp. nov., isolated from the preen glands of Egyptian geese (Alopochen aegyptiacus).</title>
        <authorList>
            <person name="Braun M.S."/>
            <person name="Wang E."/>
            <person name="Zimmermann S."/>
            <person name="Wink M."/>
        </authorList>
    </citation>
    <scope>NUCLEOTIDE SEQUENCE [LARGE SCALE GENOMIC DNA]</scope>
    <source>
        <strain evidence="2 3">DSM 104638</strain>
    </source>
</reference>
<dbReference type="PANTHER" id="PTHR43833:SF7">
    <property type="entry name" value="KTR SYSTEM POTASSIUM UPTAKE PROTEIN C"/>
    <property type="match status" value="1"/>
</dbReference>
<dbReference type="InterPro" id="IPR003148">
    <property type="entry name" value="RCK_N"/>
</dbReference>
<evidence type="ECO:0000259" key="1">
    <source>
        <dbReference type="Pfam" id="PF02254"/>
    </source>
</evidence>
<dbReference type="GO" id="GO:0006813">
    <property type="term" value="P:potassium ion transport"/>
    <property type="evidence" value="ECO:0007669"/>
    <property type="project" value="InterPro"/>
</dbReference>
<dbReference type="EMBL" id="PHQP01000031">
    <property type="protein sequence ID" value="RAV34053.1"/>
    <property type="molecule type" value="Genomic_DNA"/>
</dbReference>
<proteinExistence type="predicted"/>
<dbReference type="Proteomes" id="UP000251047">
    <property type="component" value="Unassembled WGS sequence"/>
</dbReference>
<dbReference type="InterPro" id="IPR036291">
    <property type="entry name" value="NAD(P)-bd_dom_sf"/>
</dbReference>
<evidence type="ECO:0000313" key="2">
    <source>
        <dbReference type="EMBL" id="RAV34053.1"/>
    </source>
</evidence>
<dbReference type="AlphaFoldDB" id="A0A364VBM4"/>
<sequence length="230" mass="25204">MGNFLGNALRGKRQIDIPPVAVLGLGRFGASLAAELAEHGVEVLGVDSSDRLVQVCSQELTQTAKADTTDIEALRQLGVDQVERVVLAIGSKLEASILTASNLVELGIPHIWAKADSKAHARILTQVGVHHVVRPERDTGRRVAHLLGGRFQDFAEFDENHGMIKMAPPTYFTRARFDPDRLMRDHGVFVVSARHPDGSWEPYTRELNLDDVDEIILAGAPQDLESFAQS</sequence>
<dbReference type="Pfam" id="PF02254">
    <property type="entry name" value="TrkA_N"/>
    <property type="match status" value="1"/>
</dbReference>
<gene>
    <name evidence="2" type="ORF">CWC39_05280</name>
</gene>
<dbReference type="PANTHER" id="PTHR43833">
    <property type="entry name" value="POTASSIUM CHANNEL PROTEIN 2-RELATED-RELATED"/>
    <property type="match status" value="1"/>
</dbReference>
<protein>
    <submittedName>
        <fullName evidence="2">Potassium transporter</fullName>
    </submittedName>
</protein>
<feature type="domain" description="RCK N-terminal" evidence="1">
    <location>
        <begin position="20"/>
        <end position="135"/>
    </location>
</feature>
<dbReference type="Gene3D" id="3.40.50.720">
    <property type="entry name" value="NAD(P)-binding Rossmann-like Domain"/>
    <property type="match status" value="1"/>
</dbReference>
<organism evidence="2 3">
    <name type="scientific">Corynebacterium heidelbergense</name>
    <dbReference type="NCBI Taxonomy" id="2055947"/>
    <lineage>
        <taxon>Bacteria</taxon>
        <taxon>Bacillati</taxon>
        <taxon>Actinomycetota</taxon>
        <taxon>Actinomycetes</taxon>
        <taxon>Mycobacteriales</taxon>
        <taxon>Corynebacteriaceae</taxon>
        <taxon>Corynebacterium</taxon>
    </lineage>
</organism>
<accession>A0A364VBM4</accession>
<comment type="caution">
    <text evidence="2">The sequence shown here is derived from an EMBL/GenBank/DDBJ whole genome shotgun (WGS) entry which is preliminary data.</text>
</comment>
<name>A0A364VBM4_9CORY</name>
<dbReference type="InterPro" id="IPR050721">
    <property type="entry name" value="Trk_Ktr_HKT_K-transport"/>
</dbReference>
<dbReference type="RefSeq" id="WP_112769465.1">
    <property type="nucleotide sequence ID" value="NZ_CP063191.1"/>
</dbReference>
<dbReference type="SUPFAM" id="SSF51735">
    <property type="entry name" value="NAD(P)-binding Rossmann-fold domains"/>
    <property type="match status" value="1"/>
</dbReference>